<proteinExistence type="predicted"/>
<evidence type="ECO:0000313" key="1">
    <source>
        <dbReference type="EMBL" id="CAB5035981.1"/>
    </source>
</evidence>
<organism evidence="1">
    <name type="scientific">freshwater metagenome</name>
    <dbReference type="NCBI Taxonomy" id="449393"/>
    <lineage>
        <taxon>unclassified sequences</taxon>
        <taxon>metagenomes</taxon>
        <taxon>ecological metagenomes</taxon>
    </lineage>
</organism>
<gene>
    <name evidence="1" type="ORF">UFOPK4175_00873</name>
</gene>
<protein>
    <submittedName>
        <fullName evidence="1">Unannotated protein</fullName>
    </submittedName>
</protein>
<name>A0A6J7S4Q0_9ZZZZ</name>
<reference evidence="1" key="1">
    <citation type="submission" date="2020-05" db="EMBL/GenBank/DDBJ databases">
        <authorList>
            <person name="Chiriac C."/>
            <person name="Salcher M."/>
            <person name="Ghai R."/>
            <person name="Kavagutti S V."/>
        </authorList>
    </citation>
    <scope>NUCLEOTIDE SEQUENCE</scope>
</reference>
<sequence>MVRIVAVIKEVELDGAARALRETFEECDEIYAEDVLDALKR</sequence>
<dbReference type="AlphaFoldDB" id="A0A6J7S4Q0"/>
<accession>A0A6J7S4Q0</accession>
<dbReference type="EMBL" id="CAFBPX010000154">
    <property type="protein sequence ID" value="CAB5035981.1"/>
    <property type="molecule type" value="Genomic_DNA"/>
</dbReference>